<dbReference type="EMBL" id="JACIHI010000017">
    <property type="protein sequence ID" value="MBB4442419.1"/>
    <property type="molecule type" value="Genomic_DNA"/>
</dbReference>
<evidence type="ECO:0000313" key="2">
    <source>
        <dbReference type="EMBL" id="MBB4442419.1"/>
    </source>
</evidence>
<dbReference type="Pfam" id="PF04964">
    <property type="entry name" value="Flp_Fap"/>
    <property type="match status" value="1"/>
</dbReference>
<keyword evidence="1" id="KW-0812">Transmembrane</keyword>
<reference evidence="2 3" key="1">
    <citation type="submission" date="2020-08" db="EMBL/GenBank/DDBJ databases">
        <title>Genomic Encyclopedia of Type Strains, Phase IV (KMG-V): Genome sequencing to study the core and pangenomes of soil and plant-associated prokaryotes.</title>
        <authorList>
            <person name="Whitman W."/>
        </authorList>
    </citation>
    <scope>NUCLEOTIDE SEQUENCE [LARGE SCALE GENOMIC DNA]</scope>
    <source>
        <strain evidence="2 3">SEMIA 414</strain>
    </source>
</reference>
<dbReference type="AlphaFoldDB" id="A0A7W6Y073"/>
<proteinExistence type="predicted"/>
<keyword evidence="1" id="KW-1133">Transmembrane helix</keyword>
<sequence>MPAIVPMVVELVVYCRFRAAGGVMRLLKAFVADTRGATAIEYGLVAALIGGALVSALGVFSGALHDVFNVINNNLTVN</sequence>
<evidence type="ECO:0000256" key="1">
    <source>
        <dbReference type="SAM" id="Phobius"/>
    </source>
</evidence>
<evidence type="ECO:0000313" key="3">
    <source>
        <dbReference type="Proteomes" id="UP000533724"/>
    </source>
</evidence>
<dbReference type="InterPro" id="IPR007047">
    <property type="entry name" value="Flp_Fap"/>
</dbReference>
<keyword evidence="1" id="KW-0472">Membrane</keyword>
<name>A0A7W6Y073_9HYPH</name>
<feature type="transmembrane region" description="Helical" evidence="1">
    <location>
        <begin position="42"/>
        <end position="64"/>
    </location>
</feature>
<protein>
    <submittedName>
        <fullName evidence="2">Pilus assembly protein Flp/PilA</fullName>
    </submittedName>
</protein>
<comment type="caution">
    <text evidence="2">The sequence shown here is derived from an EMBL/GenBank/DDBJ whole genome shotgun (WGS) entry which is preliminary data.</text>
</comment>
<dbReference type="Proteomes" id="UP000533724">
    <property type="component" value="Unassembled WGS sequence"/>
</dbReference>
<accession>A0A7W6Y073</accession>
<gene>
    <name evidence="2" type="ORF">GGE15_005714</name>
</gene>
<organism evidence="2 3">
    <name type="scientific">Rhizobium esperanzae</name>
    <dbReference type="NCBI Taxonomy" id="1967781"/>
    <lineage>
        <taxon>Bacteria</taxon>
        <taxon>Pseudomonadati</taxon>
        <taxon>Pseudomonadota</taxon>
        <taxon>Alphaproteobacteria</taxon>
        <taxon>Hyphomicrobiales</taxon>
        <taxon>Rhizobiaceae</taxon>
        <taxon>Rhizobium/Agrobacterium group</taxon>
        <taxon>Rhizobium</taxon>
    </lineage>
</organism>